<keyword evidence="2" id="KW-0732">Signal</keyword>
<gene>
    <name evidence="3" type="ORF">Q8A70_21150</name>
</gene>
<evidence type="ECO:0000256" key="2">
    <source>
        <dbReference type="SAM" id="SignalP"/>
    </source>
</evidence>
<evidence type="ECO:0000313" key="4">
    <source>
        <dbReference type="Proteomes" id="UP001230156"/>
    </source>
</evidence>
<comment type="caution">
    <text evidence="3">The sequence shown here is derived from an EMBL/GenBank/DDBJ whole genome shotgun (WGS) entry which is preliminary data.</text>
</comment>
<keyword evidence="4" id="KW-1185">Reference proteome</keyword>
<name>A0ABU0YSP0_9PROT</name>
<keyword evidence="1" id="KW-1133">Transmembrane helix</keyword>
<evidence type="ECO:0000313" key="3">
    <source>
        <dbReference type="EMBL" id="MDQ7250212.1"/>
    </source>
</evidence>
<organism evidence="3 4">
    <name type="scientific">Dongia sedimenti</name>
    <dbReference type="NCBI Taxonomy" id="3064282"/>
    <lineage>
        <taxon>Bacteria</taxon>
        <taxon>Pseudomonadati</taxon>
        <taxon>Pseudomonadota</taxon>
        <taxon>Alphaproteobacteria</taxon>
        <taxon>Rhodospirillales</taxon>
        <taxon>Dongiaceae</taxon>
        <taxon>Dongia</taxon>
    </lineage>
</organism>
<proteinExistence type="predicted"/>
<feature type="signal peptide" evidence="2">
    <location>
        <begin position="1"/>
        <end position="23"/>
    </location>
</feature>
<feature type="transmembrane region" description="Helical" evidence="1">
    <location>
        <begin position="183"/>
        <end position="202"/>
    </location>
</feature>
<keyword evidence="1" id="KW-0472">Membrane</keyword>
<dbReference type="EMBL" id="JAUYVI010000006">
    <property type="protein sequence ID" value="MDQ7250212.1"/>
    <property type="molecule type" value="Genomic_DNA"/>
</dbReference>
<evidence type="ECO:0000256" key="1">
    <source>
        <dbReference type="SAM" id="Phobius"/>
    </source>
</evidence>
<dbReference type="Proteomes" id="UP001230156">
    <property type="component" value="Unassembled WGS sequence"/>
</dbReference>
<sequence length="212" mass="21713">MNRLLMSMLALVAVALAALPAKAVTITYSTSGSNAQVFLTPTSSGDIGYPPNSTFSLTEQLTFGNTSGGSYGQAFTYIPFTVATAGFLSATVTDLSMSNPSAKPLEWLSLALYEYTGSGMSYLTCGSGGGLCTLEAYDADPPVASIAAALAAGTQYLLRVGFGLCGCSGDFGGIQLTVATTPIPPAMLLFVSALLGMGGVAWRRRRTVEAAA</sequence>
<evidence type="ECO:0008006" key="5">
    <source>
        <dbReference type="Google" id="ProtNLM"/>
    </source>
</evidence>
<accession>A0ABU0YSP0</accession>
<keyword evidence="1" id="KW-0812">Transmembrane</keyword>
<feature type="chain" id="PRO_5045763178" description="PEP-CTERM sorting domain-containing protein" evidence="2">
    <location>
        <begin position="24"/>
        <end position="212"/>
    </location>
</feature>
<reference evidence="4" key="1">
    <citation type="submission" date="2023-08" db="EMBL/GenBank/DDBJ databases">
        <title>Rhodospirillaceae gen. nov., a novel taxon isolated from the Yangtze River Yuezi River estuary sludge.</title>
        <authorList>
            <person name="Ruan L."/>
        </authorList>
    </citation>
    <scope>NUCLEOTIDE SEQUENCE [LARGE SCALE GENOMIC DNA]</scope>
    <source>
        <strain evidence="4">R-7</strain>
    </source>
</reference>
<protein>
    <recommendedName>
        <fullName evidence="5">PEP-CTERM sorting domain-containing protein</fullName>
    </recommendedName>
</protein>
<dbReference type="RefSeq" id="WP_379959172.1">
    <property type="nucleotide sequence ID" value="NZ_JAUYVI010000006.1"/>
</dbReference>